<reference evidence="1" key="1">
    <citation type="submission" date="2018-01" db="EMBL/GenBank/DDBJ databases">
        <authorList>
            <person name="Gaut B.S."/>
            <person name="Morton B.R."/>
            <person name="Clegg M.T."/>
            <person name="Duvall M.R."/>
        </authorList>
    </citation>
    <scope>NUCLEOTIDE SEQUENCE</scope>
    <source>
        <strain evidence="1">Cupriavidus taiwanensis STM 8555</strain>
    </source>
</reference>
<name>A0A375HCL7_9BURK</name>
<geneLocation type="plasmid" evidence="1">
    <name>I</name>
</geneLocation>
<dbReference type="RefSeq" id="WP_159373699.1">
    <property type="nucleotide sequence ID" value="NZ_LT984809.1"/>
</dbReference>
<gene>
    <name evidence="1" type="ORF">CBM2612_P0390</name>
</gene>
<evidence type="ECO:0000313" key="1">
    <source>
        <dbReference type="EMBL" id="SPD49045.1"/>
    </source>
</evidence>
<sequence>MWYVRGKAERMANFRVVDQDQVWLRHCLQQRFITKGRKLIELQLFRSVELPGSGEQ</sequence>
<organism evidence="1">
    <name type="scientific">Cupriavidus taiwanensis</name>
    <dbReference type="NCBI Taxonomy" id="164546"/>
    <lineage>
        <taxon>Bacteria</taxon>
        <taxon>Pseudomonadati</taxon>
        <taxon>Pseudomonadota</taxon>
        <taxon>Betaproteobacteria</taxon>
        <taxon>Burkholderiales</taxon>
        <taxon>Burkholderiaceae</taxon>
        <taxon>Cupriavidus</taxon>
    </lineage>
</organism>
<dbReference type="AlphaFoldDB" id="A0A375HCL7"/>
<keyword evidence="1" id="KW-0614">Plasmid</keyword>
<dbReference type="EMBL" id="LT984809">
    <property type="protein sequence ID" value="SPD49045.1"/>
    <property type="molecule type" value="Genomic_DNA"/>
</dbReference>
<accession>A0A375HCL7</accession>
<proteinExistence type="predicted"/>
<protein>
    <submittedName>
        <fullName evidence="1">Uncharacterized protein</fullName>
    </submittedName>
</protein>